<dbReference type="AlphaFoldDB" id="A0A0U1KWM9"/>
<evidence type="ECO:0000259" key="3">
    <source>
        <dbReference type="Pfam" id="PF10114"/>
    </source>
</evidence>
<dbReference type="PANTHER" id="PTHR34220">
    <property type="entry name" value="SENSOR HISTIDINE KINASE YPDA"/>
    <property type="match status" value="1"/>
</dbReference>
<dbReference type="RefSeq" id="WP_021168911.1">
    <property type="nucleotide sequence ID" value="NZ_CTRP01000005.1"/>
</dbReference>
<dbReference type="SUPFAM" id="SSF51182">
    <property type="entry name" value="RmlC-like cupins"/>
    <property type="match status" value="1"/>
</dbReference>
<gene>
    <name evidence="4" type="ORF">SpAn4DRAFT_3703</name>
</gene>
<dbReference type="InterPro" id="IPR014710">
    <property type="entry name" value="RmlC-like_jellyroll"/>
</dbReference>
<dbReference type="InterPro" id="IPR010559">
    <property type="entry name" value="Sig_transdc_His_kin_internal"/>
</dbReference>
<dbReference type="PANTHER" id="PTHR34220:SF7">
    <property type="entry name" value="SENSOR HISTIDINE KINASE YPDA"/>
    <property type="match status" value="1"/>
</dbReference>
<dbReference type="Pfam" id="PF07883">
    <property type="entry name" value="Cupin_2"/>
    <property type="match status" value="1"/>
</dbReference>
<keyword evidence="4" id="KW-0808">Transferase</keyword>
<evidence type="ECO:0000259" key="1">
    <source>
        <dbReference type="Pfam" id="PF06580"/>
    </source>
</evidence>
<dbReference type="GO" id="GO:0000155">
    <property type="term" value="F:phosphorelay sensor kinase activity"/>
    <property type="evidence" value="ECO:0007669"/>
    <property type="project" value="InterPro"/>
</dbReference>
<dbReference type="Pfam" id="PF06580">
    <property type="entry name" value="His_kinase"/>
    <property type="match status" value="1"/>
</dbReference>
<protein>
    <submittedName>
        <fullName evidence="4">Two-component sensor histidine kinase</fullName>
    </submittedName>
</protein>
<feature type="domain" description="Signal transduction histidine kinase internal region" evidence="1">
    <location>
        <begin position="321"/>
        <end position="400"/>
    </location>
</feature>
<proteinExistence type="predicted"/>
<evidence type="ECO:0000313" key="5">
    <source>
        <dbReference type="Proteomes" id="UP000049855"/>
    </source>
</evidence>
<dbReference type="InterPro" id="IPR011051">
    <property type="entry name" value="RmlC_Cupin_sf"/>
</dbReference>
<evidence type="ECO:0000313" key="4">
    <source>
        <dbReference type="EMBL" id="CQR71837.1"/>
    </source>
</evidence>
<evidence type="ECO:0000259" key="2">
    <source>
        <dbReference type="Pfam" id="PF07883"/>
    </source>
</evidence>
<feature type="domain" description="Cupin type-2" evidence="2">
    <location>
        <begin position="47"/>
        <end position="115"/>
    </location>
</feature>
<dbReference type="Pfam" id="PF10114">
    <property type="entry name" value="PocR"/>
    <property type="match status" value="1"/>
</dbReference>
<dbReference type="GO" id="GO:0016020">
    <property type="term" value="C:membrane"/>
    <property type="evidence" value="ECO:0007669"/>
    <property type="project" value="InterPro"/>
</dbReference>
<dbReference type="Gene3D" id="3.30.565.10">
    <property type="entry name" value="Histidine kinase-like ATPase, C-terminal domain"/>
    <property type="match status" value="1"/>
</dbReference>
<dbReference type="InterPro" id="IPR018771">
    <property type="entry name" value="PocR_dom"/>
</dbReference>
<keyword evidence="5" id="KW-1185">Reference proteome</keyword>
<dbReference type="InterPro" id="IPR036890">
    <property type="entry name" value="HATPase_C_sf"/>
</dbReference>
<dbReference type="SUPFAM" id="SSF55874">
    <property type="entry name" value="ATPase domain of HSP90 chaperone/DNA topoisomerase II/histidine kinase"/>
    <property type="match status" value="1"/>
</dbReference>
<feature type="domain" description="PocR" evidence="3">
    <location>
        <begin position="142"/>
        <end position="287"/>
    </location>
</feature>
<dbReference type="EMBL" id="CTRP01000005">
    <property type="protein sequence ID" value="CQR71837.1"/>
    <property type="molecule type" value="Genomic_DNA"/>
</dbReference>
<dbReference type="Proteomes" id="UP000049855">
    <property type="component" value="Unassembled WGS sequence"/>
</dbReference>
<dbReference type="InterPro" id="IPR013096">
    <property type="entry name" value="Cupin_2"/>
</dbReference>
<reference evidence="5" key="1">
    <citation type="submission" date="2015-03" db="EMBL/GenBank/DDBJ databases">
        <authorList>
            <person name="Nijsse Bart"/>
        </authorList>
    </citation>
    <scope>NUCLEOTIDE SEQUENCE [LARGE SCALE GENOMIC DNA]</scope>
</reference>
<dbReference type="InterPro" id="IPR050640">
    <property type="entry name" value="Bact_2-comp_sensor_kinase"/>
</dbReference>
<sequence>MTIDIANKIKETFQVNIVSDQQFGWGEQHWLQLEPDKSKTQPTVSVSTVYPGGSQSPHVHSGYIEIIIGLDGTTTHWCDDREIKLEKGKISYISEGSKHRIVNNSLKPISFLSIVYSTIPKPLKEEIIGKDIELSEVAKLINLDSIVEKFAQSVQMTVTLIDVAGNFLTDKNNLPEICQRCINEQCGNCILNTTTVTPPYLEQKIFHCKYGVTAIQSPFIINNRVLGYLGCGYGRLSTNITQVEPVSNKFAADNAQEVYFKLNFIHRNHLNSVAETLSLVSASLVQLMVNSMKEKELSDYRINLSQEREKQALLHHSLSQARLKFLESQVNPHFLFNTLNTIAQQAEMDGAGTLASLTYSLSNLLRLSLGKADSLVTIEEELSYIKDYLFIQQTRFPDKFTVAIDIDPTILEIKIPFMTIMVLIENSILHGFKNVCQEGQLLVHGYKQGNYGVIEVKDNGCGIPDVIVAAVRELPNVDYDPPSLKGIGLKNIFLRLKHYYEGKFEFTINKSSAGGTLARIVLPL</sequence>
<name>A0A0U1KWM9_9FIRM</name>
<keyword evidence="4" id="KW-0418">Kinase</keyword>
<dbReference type="Gene3D" id="2.60.120.10">
    <property type="entry name" value="Jelly Rolls"/>
    <property type="match status" value="1"/>
</dbReference>
<organism evidence="4 5">
    <name type="scientific">Sporomusa ovata</name>
    <dbReference type="NCBI Taxonomy" id="2378"/>
    <lineage>
        <taxon>Bacteria</taxon>
        <taxon>Bacillati</taxon>
        <taxon>Bacillota</taxon>
        <taxon>Negativicutes</taxon>
        <taxon>Selenomonadales</taxon>
        <taxon>Sporomusaceae</taxon>
        <taxon>Sporomusa</taxon>
    </lineage>
</organism>
<accession>A0A0U1KWM9</accession>